<evidence type="ECO:0000256" key="3">
    <source>
        <dbReference type="ARBA" id="ARBA00022679"/>
    </source>
</evidence>
<comment type="similarity">
    <text evidence="11">Belongs to the ribose-phosphate pyrophosphokinase family. Class III (archaeal) subfamily.</text>
</comment>
<keyword evidence="7 15" id="KW-0418">Kinase</keyword>
<evidence type="ECO:0000256" key="13">
    <source>
        <dbReference type="RuleBase" id="RU004324"/>
    </source>
</evidence>
<feature type="domain" description="Phosphoribosyltransferase" evidence="14">
    <location>
        <begin position="2"/>
        <end position="100"/>
    </location>
</feature>
<dbReference type="EMBL" id="DQSV01000085">
    <property type="protein sequence ID" value="HIP17502.1"/>
    <property type="molecule type" value="Genomic_DNA"/>
</dbReference>
<keyword evidence="3 15" id="KW-0808">Transferase</keyword>
<dbReference type="InterPro" id="IPR005946">
    <property type="entry name" value="Rib-P_diPkinase"/>
</dbReference>
<keyword evidence="6" id="KW-0547">Nucleotide-binding</keyword>
<gene>
    <name evidence="15" type="primary">prs</name>
    <name evidence="15" type="ORF">EYG76_04295</name>
</gene>
<evidence type="ECO:0000256" key="9">
    <source>
        <dbReference type="ARBA" id="ARBA00022842"/>
    </source>
</evidence>
<evidence type="ECO:0000256" key="10">
    <source>
        <dbReference type="ARBA" id="ARBA00049535"/>
    </source>
</evidence>
<dbReference type="GO" id="GO:0005737">
    <property type="term" value="C:cytoplasm"/>
    <property type="evidence" value="ECO:0007669"/>
    <property type="project" value="TreeGrafter"/>
</dbReference>
<dbReference type="GO" id="GO:0004749">
    <property type="term" value="F:ribose phosphate diphosphokinase activity"/>
    <property type="evidence" value="ECO:0007669"/>
    <property type="project" value="UniProtKB-EC"/>
</dbReference>
<feature type="non-terminal residue" evidence="15">
    <location>
        <position position="1"/>
    </location>
</feature>
<dbReference type="SUPFAM" id="SSF53271">
    <property type="entry name" value="PRTase-like"/>
    <property type="match status" value="1"/>
</dbReference>
<evidence type="ECO:0000313" key="15">
    <source>
        <dbReference type="EMBL" id="HIP17502.1"/>
    </source>
</evidence>
<dbReference type="InterPro" id="IPR000836">
    <property type="entry name" value="PRTase_dom"/>
</dbReference>
<name>A0A833DS95_9EURY</name>
<dbReference type="Pfam" id="PF00156">
    <property type="entry name" value="Pribosyltran"/>
    <property type="match status" value="1"/>
</dbReference>
<dbReference type="GO" id="GO:0006015">
    <property type="term" value="P:5-phosphoribose 1-diphosphate biosynthetic process"/>
    <property type="evidence" value="ECO:0007669"/>
    <property type="project" value="TreeGrafter"/>
</dbReference>
<organism evidence="15 16">
    <name type="scientific">Methanothermococcus okinawensis</name>
    <dbReference type="NCBI Taxonomy" id="155863"/>
    <lineage>
        <taxon>Archaea</taxon>
        <taxon>Methanobacteriati</taxon>
        <taxon>Methanobacteriota</taxon>
        <taxon>Methanomada group</taxon>
        <taxon>Methanococci</taxon>
        <taxon>Methanococcales</taxon>
        <taxon>Methanococcaceae</taxon>
        <taxon>Methanothermococcus</taxon>
    </lineage>
</organism>
<keyword evidence="2" id="KW-0963">Cytoplasm</keyword>
<dbReference type="EC" id="2.7.6.1" evidence="1"/>
<evidence type="ECO:0000256" key="12">
    <source>
        <dbReference type="ARBA" id="ARBA00069492"/>
    </source>
</evidence>
<dbReference type="GO" id="GO:0006164">
    <property type="term" value="P:purine nucleotide biosynthetic process"/>
    <property type="evidence" value="ECO:0007669"/>
    <property type="project" value="TreeGrafter"/>
</dbReference>
<evidence type="ECO:0000256" key="8">
    <source>
        <dbReference type="ARBA" id="ARBA00022840"/>
    </source>
</evidence>
<protein>
    <recommendedName>
        <fullName evidence="12">Ribose-phosphate pyrophosphokinase</fullName>
        <ecNumber evidence="1">2.7.6.1</ecNumber>
    </recommendedName>
</protein>
<accession>A0A833DS95</accession>
<dbReference type="CDD" id="cd06223">
    <property type="entry name" value="PRTases_typeI"/>
    <property type="match status" value="1"/>
</dbReference>
<dbReference type="GO" id="GO:0000287">
    <property type="term" value="F:magnesium ion binding"/>
    <property type="evidence" value="ECO:0007669"/>
    <property type="project" value="InterPro"/>
</dbReference>
<reference evidence="15" key="1">
    <citation type="journal article" date="2020" name="ISME J.">
        <title>Gammaproteobacteria mediating utilization of methyl-, sulfur- and petroleum organic compounds in deep ocean hydrothermal plumes.</title>
        <authorList>
            <person name="Zhou Z."/>
            <person name="Liu Y."/>
            <person name="Pan J."/>
            <person name="Cron B.R."/>
            <person name="Toner B.M."/>
            <person name="Anantharaman K."/>
            <person name="Breier J.A."/>
            <person name="Dick G.J."/>
            <person name="Li M."/>
        </authorList>
    </citation>
    <scope>NUCLEOTIDE SEQUENCE</scope>
    <source>
        <strain evidence="15">SZUA-1385</strain>
    </source>
</reference>
<dbReference type="Proteomes" id="UP000605144">
    <property type="component" value="Unassembled WGS sequence"/>
</dbReference>
<dbReference type="NCBIfam" id="TIGR01251">
    <property type="entry name" value="ribP_PPkin"/>
    <property type="match status" value="1"/>
</dbReference>
<dbReference type="GO" id="GO:0005524">
    <property type="term" value="F:ATP binding"/>
    <property type="evidence" value="ECO:0007669"/>
    <property type="project" value="UniProtKB-KW"/>
</dbReference>
<comment type="catalytic activity">
    <reaction evidence="10">
        <text>D-ribose 5-phosphate + ATP = 5-phospho-alpha-D-ribose 1-diphosphate + AMP + H(+)</text>
        <dbReference type="Rhea" id="RHEA:15609"/>
        <dbReference type="ChEBI" id="CHEBI:15378"/>
        <dbReference type="ChEBI" id="CHEBI:30616"/>
        <dbReference type="ChEBI" id="CHEBI:58017"/>
        <dbReference type="ChEBI" id="CHEBI:78346"/>
        <dbReference type="ChEBI" id="CHEBI:456215"/>
        <dbReference type="EC" id="2.7.6.1"/>
    </reaction>
</comment>
<dbReference type="GO" id="GO:0016301">
    <property type="term" value="F:kinase activity"/>
    <property type="evidence" value="ECO:0007669"/>
    <property type="project" value="UniProtKB-KW"/>
</dbReference>
<keyword evidence="4" id="KW-0479">Metal-binding</keyword>
<evidence type="ECO:0000256" key="2">
    <source>
        <dbReference type="ARBA" id="ARBA00022490"/>
    </source>
</evidence>
<dbReference type="AlphaFoldDB" id="A0A833DS95"/>
<evidence type="ECO:0000256" key="7">
    <source>
        <dbReference type="ARBA" id="ARBA00022777"/>
    </source>
</evidence>
<keyword evidence="9" id="KW-0460">Magnesium</keyword>
<dbReference type="Gene3D" id="3.40.50.2020">
    <property type="match status" value="1"/>
</dbReference>
<evidence type="ECO:0000256" key="4">
    <source>
        <dbReference type="ARBA" id="ARBA00022723"/>
    </source>
</evidence>
<evidence type="ECO:0000256" key="11">
    <source>
        <dbReference type="ARBA" id="ARBA00061433"/>
    </source>
</evidence>
<evidence type="ECO:0000256" key="6">
    <source>
        <dbReference type="ARBA" id="ARBA00022741"/>
    </source>
</evidence>
<evidence type="ECO:0000256" key="1">
    <source>
        <dbReference type="ARBA" id="ARBA00013247"/>
    </source>
</evidence>
<proteinExistence type="inferred from homology"/>
<comment type="caution">
    <text evidence="15">The sequence shown here is derived from an EMBL/GenBank/DDBJ whole genome shotgun (WGS) entry which is preliminary data.</text>
</comment>
<dbReference type="PANTHER" id="PTHR10210:SF32">
    <property type="entry name" value="RIBOSE-PHOSPHATE PYROPHOSPHOKINASE 2"/>
    <property type="match status" value="1"/>
</dbReference>
<dbReference type="FunFam" id="3.40.50.2020:FF:000074">
    <property type="entry name" value="Ribose-phosphate pyrophosphokinase"/>
    <property type="match status" value="1"/>
</dbReference>
<keyword evidence="5 13" id="KW-0545">Nucleotide biosynthesis</keyword>
<dbReference type="GO" id="GO:0002189">
    <property type="term" value="C:ribose phosphate diphosphokinase complex"/>
    <property type="evidence" value="ECO:0007669"/>
    <property type="project" value="TreeGrafter"/>
</dbReference>
<evidence type="ECO:0000256" key="5">
    <source>
        <dbReference type="ARBA" id="ARBA00022727"/>
    </source>
</evidence>
<evidence type="ECO:0000259" key="14">
    <source>
        <dbReference type="Pfam" id="PF00156"/>
    </source>
</evidence>
<evidence type="ECO:0000313" key="16">
    <source>
        <dbReference type="Proteomes" id="UP000605144"/>
    </source>
</evidence>
<keyword evidence="8" id="KW-0067">ATP-binding</keyword>
<dbReference type="PANTHER" id="PTHR10210">
    <property type="entry name" value="RIBOSE-PHOSPHATE DIPHOSPHOKINASE FAMILY MEMBER"/>
    <property type="match status" value="1"/>
</dbReference>
<sequence>VDKLASYVNDKLNNPIVLSPDKGAINLAKVASEVIGCEYDYLEKSRISPTEIRVAPKNLDVKDKGILIVDDIISTGGTVATAIKMLKEQGANRVIASCVHPILIGDALNRLYANGADEVIGTDTFPSPVSKISVDEVIVDLLKKSLEE</sequence>
<dbReference type="InterPro" id="IPR029057">
    <property type="entry name" value="PRTase-like"/>
</dbReference>